<evidence type="ECO:0000313" key="3">
    <source>
        <dbReference type="Proteomes" id="UP000593758"/>
    </source>
</evidence>
<dbReference type="Gene3D" id="3.90.1300.10">
    <property type="entry name" value="Amidase signature (AS) domain"/>
    <property type="match status" value="1"/>
</dbReference>
<protein>
    <submittedName>
        <fullName evidence="2">Amidase</fullName>
        <ecNumber evidence="2">3.5.1.4</ecNumber>
    </submittedName>
</protein>
<name>A0A7M1T019_9MICO</name>
<dbReference type="KEGG" id="halt:IM660_02740"/>
<dbReference type="SUPFAM" id="SSF54427">
    <property type="entry name" value="NTF2-like"/>
    <property type="match status" value="1"/>
</dbReference>
<evidence type="ECO:0000313" key="2">
    <source>
        <dbReference type="EMBL" id="QOR72554.1"/>
    </source>
</evidence>
<sequence length="530" mass="54997">MIADPPSPLEEPLGPNPAWPDRELERAFWRYETALMADDVAALDDLFAASTTTLRSTGGATLVGHAHIARMRAARGGAPQRRLTRVHLRNLGPGCTLVVAESIRPTGSTGVQTQVWELLEGRWQVTAAHVSSDGPGEEWRAATIRLLSGSDSTIWRVPPGSSPLVSGRPGGPLTGASVAVKDLFAIAGQQIGGGTPAWLAQAPTEQRHAAAVELLTQAGADVIGIAHTDELAFSLAGTNIHYGTPPNPAAPGRIPGGSTSGPAAAVATGAATIGLGTDTAGSIRVPAAYCGLYGLRTTHDDVPRRGLLGLAPSFDTVGVLTRDIATLRAASAALLPTSAPTAVTRLIFAPALLALAEQETQTATIAALRAIPADVSQVHLDPEELETWFTAFRIVQQAEAWAMHGGFVSHHGESLDPAVRERFRTGAQVSAQAVTSARTVLDHARDQLRDLLDDAALALPTTSAPAPVRDASEEEIATARAGTLRLTCLASLAGFPQVSAPTPRVGPLPAGLSLIGPPGSDLSLLDMLDR</sequence>
<gene>
    <name evidence="2" type="ORF">IM660_02740</name>
</gene>
<dbReference type="InterPro" id="IPR036928">
    <property type="entry name" value="AS_sf"/>
</dbReference>
<reference evidence="2 3" key="1">
    <citation type="submission" date="2020-10" db="EMBL/GenBank/DDBJ databases">
        <title>Haloactinobacterium sp. RN3S43, a bacterium isolated from saline soil.</title>
        <authorList>
            <person name="Sun J.-Q."/>
        </authorList>
    </citation>
    <scope>NUCLEOTIDE SEQUENCE [LARGE SCALE GENOMIC DNA]</scope>
    <source>
        <strain evidence="2 3">RN3S43</strain>
    </source>
</reference>
<dbReference type="Proteomes" id="UP000593758">
    <property type="component" value="Chromosome"/>
</dbReference>
<dbReference type="InterPro" id="IPR023631">
    <property type="entry name" value="Amidase_dom"/>
</dbReference>
<feature type="domain" description="Amidase" evidence="1">
    <location>
        <begin position="167"/>
        <end position="372"/>
    </location>
</feature>
<dbReference type="PANTHER" id="PTHR46310:SF7">
    <property type="entry name" value="AMIDASE 1"/>
    <property type="match status" value="1"/>
</dbReference>
<keyword evidence="2" id="KW-0378">Hydrolase</keyword>
<dbReference type="GO" id="GO:0004040">
    <property type="term" value="F:amidase activity"/>
    <property type="evidence" value="ECO:0007669"/>
    <property type="project" value="UniProtKB-EC"/>
</dbReference>
<dbReference type="PANTHER" id="PTHR46310">
    <property type="entry name" value="AMIDASE 1"/>
    <property type="match status" value="1"/>
</dbReference>
<dbReference type="InterPro" id="IPR032710">
    <property type="entry name" value="NTF2-like_dom_sf"/>
</dbReference>
<proteinExistence type="predicted"/>
<dbReference type="Pfam" id="PF01425">
    <property type="entry name" value="Amidase"/>
    <property type="match status" value="1"/>
</dbReference>
<evidence type="ECO:0000259" key="1">
    <source>
        <dbReference type="Pfam" id="PF01425"/>
    </source>
</evidence>
<organism evidence="2 3">
    <name type="scientific">Ruania alkalisoli</name>
    <dbReference type="NCBI Taxonomy" id="2779775"/>
    <lineage>
        <taxon>Bacteria</taxon>
        <taxon>Bacillati</taxon>
        <taxon>Actinomycetota</taxon>
        <taxon>Actinomycetes</taxon>
        <taxon>Micrococcales</taxon>
        <taxon>Ruaniaceae</taxon>
        <taxon>Ruania</taxon>
    </lineage>
</organism>
<dbReference type="AlphaFoldDB" id="A0A7M1T019"/>
<dbReference type="SUPFAM" id="SSF75304">
    <property type="entry name" value="Amidase signature (AS) enzymes"/>
    <property type="match status" value="1"/>
</dbReference>
<accession>A0A7M1T019</accession>
<dbReference type="EC" id="3.5.1.4" evidence="2"/>
<dbReference type="Pfam" id="PF11533">
    <property type="entry name" value="AtzH-like"/>
    <property type="match status" value="1"/>
</dbReference>
<dbReference type="Gene3D" id="3.10.450.50">
    <property type="match status" value="1"/>
</dbReference>
<keyword evidence="3" id="KW-1185">Reference proteome</keyword>
<dbReference type="EMBL" id="CP063169">
    <property type="protein sequence ID" value="QOR72554.1"/>
    <property type="molecule type" value="Genomic_DNA"/>
</dbReference>
<dbReference type="InterPro" id="IPR024507">
    <property type="entry name" value="AtzH-like"/>
</dbReference>
<dbReference type="NCBIfam" id="NF006169">
    <property type="entry name" value="PRK08310.1"/>
    <property type="match status" value="1"/>
</dbReference>